<feature type="repeat" description="PPR" evidence="3">
    <location>
        <begin position="290"/>
        <end position="324"/>
    </location>
</feature>
<evidence type="ECO:0000256" key="2">
    <source>
        <dbReference type="ARBA" id="ARBA00022946"/>
    </source>
</evidence>
<evidence type="ECO:0000256" key="4">
    <source>
        <dbReference type="SAM" id="MobiDB-lite"/>
    </source>
</evidence>
<dbReference type="Proteomes" id="UP000006038">
    <property type="component" value="Chromosome 1"/>
</dbReference>
<protein>
    <recommendedName>
        <fullName evidence="7">Pentacotripeptide-repeat region of PRORP domain-containing protein</fullName>
    </recommendedName>
</protein>
<dbReference type="SUPFAM" id="SSF48452">
    <property type="entry name" value="TPR-like"/>
    <property type="match status" value="1"/>
</dbReference>
<feature type="repeat" description="PPR" evidence="3">
    <location>
        <begin position="259"/>
        <end position="289"/>
    </location>
</feature>
<name>J3L715_ORYBR</name>
<sequence>MQVQKAQYIKSPRPSYKLLRHNGSAIPFPAPPPSTTAAGRPPHMAAQHGGSGNGNGNPRLHRLSRVLASSDQPPPPAAALHAHLVRAHAATPSAVVRSLLNRAIRRLSKPHPRAALRLLLLMPRLPVSPDHFSLPFALNAAASLQLLPLGASLHALALRLALLPGRLPVANALVDLYAKCNDLPAAHAALADIKAPDAVSFNSLLCAHARLASVPDAETLFAAMPSRTQVSWNAMVVVYVNAGDVSSARRMFDQMPTRDSTSWSVLIVGYCKCGSMRNAREVFDGMPAKNLVAWTAMINGYAQSGLPEASFAMFREMEAAGIEPDAATMVGVISAASQIGSMELAGWVGTYVDKKRIERNEKVLTALVDMHAKCGNVDEALSAFREIAQPDAYPYTALISGLAAHGHAKLALQVFERMQAQSVWPDPITFVGVLTACSHAGLVDKGLEHWEAMVKYYGMARRADHYACVVDMLGRAGRLQEAFEMVQTMPMGPHPGALGALLSACKTHGNVEIAEVVANKLFELEPRNTGNYIMLSSIYAEKEQWEEAERIRSLMKMKLPFKQPGSSWVENRQSERGRFPVRS</sequence>
<evidence type="ECO:0008006" key="7">
    <source>
        <dbReference type="Google" id="ProtNLM"/>
    </source>
</evidence>
<dbReference type="PROSITE" id="PS51375">
    <property type="entry name" value="PPR"/>
    <property type="match status" value="4"/>
</dbReference>
<dbReference type="OMA" id="YWEAMVR"/>
<keyword evidence="2" id="KW-0809">Transit peptide</keyword>
<dbReference type="InterPro" id="IPR002885">
    <property type="entry name" value="PPR_rpt"/>
</dbReference>
<dbReference type="AlphaFoldDB" id="J3L715"/>
<dbReference type="FunFam" id="1.25.40.10:FF:000763">
    <property type="entry name" value="Putative pentatricopeptide repeat-containing protein"/>
    <property type="match status" value="1"/>
</dbReference>
<dbReference type="GO" id="GO:0003723">
    <property type="term" value="F:RNA binding"/>
    <property type="evidence" value="ECO:0007669"/>
    <property type="project" value="InterPro"/>
</dbReference>
<dbReference type="Gramene" id="OB01G50210.1">
    <property type="protein sequence ID" value="OB01G50210.1"/>
    <property type="gene ID" value="OB01G50210"/>
</dbReference>
<evidence type="ECO:0000313" key="6">
    <source>
        <dbReference type="Proteomes" id="UP000006038"/>
    </source>
</evidence>
<dbReference type="Pfam" id="PF01535">
    <property type="entry name" value="PPR"/>
    <property type="match status" value="3"/>
</dbReference>
<organism evidence="5">
    <name type="scientific">Oryza brachyantha</name>
    <name type="common">malo sina</name>
    <dbReference type="NCBI Taxonomy" id="4533"/>
    <lineage>
        <taxon>Eukaryota</taxon>
        <taxon>Viridiplantae</taxon>
        <taxon>Streptophyta</taxon>
        <taxon>Embryophyta</taxon>
        <taxon>Tracheophyta</taxon>
        <taxon>Spermatophyta</taxon>
        <taxon>Magnoliopsida</taxon>
        <taxon>Liliopsida</taxon>
        <taxon>Poales</taxon>
        <taxon>Poaceae</taxon>
        <taxon>BOP clade</taxon>
        <taxon>Oryzoideae</taxon>
        <taxon>Oryzeae</taxon>
        <taxon>Oryzinae</taxon>
        <taxon>Oryza</taxon>
    </lineage>
</organism>
<dbReference type="NCBIfam" id="TIGR00756">
    <property type="entry name" value="PPR"/>
    <property type="match status" value="4"/>
</dbReference>
<dbReference type="Gene3D" id="1.25.40.10">
    <property type="entry name" value="Tetratricopeptide repeat domain"/>
    <property type="match status" value="3"/>
</dbReference>
<reference evidence="5" key="1">
    <citation type="journal article" date="2013" name="Nat. Commun.">
        <title>Whole-genome sequencing of Oryza brachyantha reveals mechanisms underlying Oryza genome evolution.</title>
        <authorList>
            <person name="Chen J."/>
            <person name="Huang Q."/>
            <person name="Gao D."/>
            <person name="Wang J."/>
            <person name="Lang Y."/>
            <person name="Liu T."/>
            <person name="Li B."/>
            <person name="Bai Z."/>
            <person name="Luis Goicoechea J."/>
            <person name="Liang C."/>
            <person name="Chen C."/>
            <person name="Zhang W."/>
            <person name="Sun S."/>
            <person name="Liao Y."/>
            <person name="Zhang X."/>
            <person name="Yang L."/>
            <person name="Song C."/>
            <person name="Wang M."/>
            <person name="Shi J."/>
            <person name="Liu G."/>
            <person name="Liu J."/>
            <person name="Zhou H."/>
            <person name="Zhou W."/>
            <person name="Yu Q."/>
            <person name="An N."/>
            <person name="Chen Y."/>
            <person name="Cai Q."/>
            <person name="Wang B."/>
            <person name="Liu B."/>
            <person name="Min J."/>
            <person name="Huang Y."/>
            <person name="Wu H."/>
            <person name="Li Z."/>
            <person name="Zhang Y."/>
            <person name="Yin Y."/>
            <person name="Song W."/>
            <person name="Jiang J."/>
            <person name="Jackson S.A."/>
            <person name="Wing R.A."/>
            <person name="Wang J."/>
            <person name="Chen M."/>
        </authorList>
    </citation>
    <scope>NUCLEOTIDE SEQUENCE [LARGE SCALE GENOMIC DNA]</scope>
    <source>
        <strain evidence="5">cv. IRGC 101232</strain>
    </source>
</reference>
<dbReference type="eggNOG" id="KOG4197">
    <property type="taxonomic scope" value="Eukaryota"/>
</dbReference>
<evidence type="ECO:0000256" key="1">
    <source>
        <dbReference type="ARBA" id="ARBA00022737"/>
    </source>
</evidence>
<dbReference type="FunFam" id="1.25.40.10:FF:000487">
    <property type="entry name" value="Pentatricopeptide repeat-containing protein"/>
    <property type="match status" value="1"/>
</dbReference>
<dbReference type="InterPro" id="IPR046848">
    <property type="entry name" value="E_motif"/>
</dbReference>
<dbReference type="PANTHER" id="PTHR47926:SF509">
    <property type="entry name" value="(WILD MALAYSIAN BANANA) HYPOTHETICAL PROTEIN"/>
    <property type="match status" value="1"/>
</dbReference>
<evidence type="ECO:0000313" key="5">
    <source>
        <dbReference type="EnsemblPlants" id="OB01G50210.1"/>
    </source>
</evidence>
<dbReference type="InterPro" id="IPR011990">
    <property type="entry name" value="TPR-like_helical_dom_sf"/>
</dbReference>
<evidence type="ECO:0000256" key="3">
    <source>
        <dbReference type="PROSITE-ProRule" id="PRU00708"/>
    </source>
</evidence>
<dbReference type="GO" id="GO:0009451">
    <property type="term" value="P:RNA modification"/>
    <property type="evidence" value="ECO:0007669"/>
    <property type="project" value="InterPro"/>
</dbReference>
<proteinExistence type="predicted"/>
<feature type="region of interest" description="Disordered" evidence="4">
    <location>
        <begin position="21"/>
        <end position="60"/>
    </location>
</feature>
<keyword evidence="6" id="KW-1185">Reference proteome</keyword>
<dbReference type="HOGENOM" id="CLU_002706_0_6_1"/>
<feature type="repeat" description="PPR" evidence="3">
    <location>
        <begin position="391"/>
        <end position="425"/>
    </location>
</feature>
<feature type="region of interest" description="Disordered" evidence="4">
    <location>
        <begin position="564"/>
        <end position="583"/>
    </location>
</feature>
<dbReference type="FunFam" id="1.25.40.10:FF:000764">
    <property type="entry name" value="Putative pentatricopeptide repeat-containing protein"/>
    <property type="match status" value="1"/>
</dbReference>
<dbReference type="InterPro" id="IPR046960">
    <property type="entry name" value="PPR_At4g14850-like_plant"/>
</dbReference>
<feature type="repeat" description="PPR" evidence="3">
    <location>
        <begin position="228"/>
        <end position="258"/>
    </location>
</feature>
<dbReference type="PANTHER" id="PTHR47926">
    <property type="entry name" value="PENTATRICOPEPTIDE REPEAT-CONTAINING PROTEIN"/>
    <property type="match status" value="1"/>
</dbReference>
<dbReference type="Pfam" id="PF13041">
    <property type="entry name" value="PPR_2"/>
    <property type="match status" value="1"/>
</dbReference>
<dbReference type="EnsemblPlants" id="OB01G50210.1">
    <property type="protein sequence ID" value="OB01G50210.1"/>
    <property type="gene ID" value="OB01G50210"/>
</dbReference>
<feature type="compositionally biased region" description="Basic and acidic residues" evidence="4">
    <location>
        <begin position="572"/>
        <end position="583"/>
    </location>
</feature>
<dbReference type="Pfam" id="PF20431">
    <property type="entry name" value="E_motif"/>
    <property type="match status" value="1"/>
</dbReference>
<accession>J3L715</accession>
<reference evidence="5" key="2">
    <citation type="submission" date="2013-04" db="UniProtKB">
        <authorList>
            <consortium name="EnsemblPlants"/>
        </authorList>
    </citation>
    <scope>IDENTIFICATION</scope>
</reference>
<keyword evidence="1" id="KW-0677">Repeat</keyword>
<dbReference type="Pfam" id="PF13812">
    <property type="entry name" value="PPR_3"/>
    <property type="match status" value="1"/>
</dbReference>